<organism evidence="9 10">
    <name type="scientific">Marssonina brunnea f. sp. multigermtubi (strain MB_m1)</name>
    <name type="common">Marssonina leaf spot fungus</name>
    <dbReference type="NCBI Taxonomy" id="1072389"/>
    <lineage>
        <taxon>Eukaryota</taxon>
        <taxon>Fungi</taxon>
        <taxon>Dikarya</taxon>
        <taxon>Ascomycota</taxon>
        <taxon>Pezizomycotina</taxon>
        <taxon>Leotiomycetes</taxon>
        <taxon>Helotiales</taxon>
        <taxon>Drepanopezizaceae</taxon>
        <taxon>Drepanopeziza</taxon>
    </lineage>
</organism>
<feature type="region of interest" description="Disordered" evidence="6">
    <location>
        <begin position="377"/>
        <end position="435"/>
    </location>
</feature>
<keyword evidence="4 7" id="KW-0472">Membrane</keyword>
<dbReference type="eggNOG" id="ENOG502SPUN">
    <property type="taxonomic scope" value="Eukaryota"/>
</dbReference>
<accession>K1X5H7</accession>
<dbReference type="PANTHER" id="PTHR33048:SF47">
    <property type="entry name" value="INTEGRAL MEMBRANE PROTEIN-RELATED"/>
    <property type="match status" value="1"/>
</dbReference>
<feature type="transmembrane region" description="Helical" evidence="7">
    <location>
        <begin position="125"/>
        <end position="144"/>
    </location>
</feature>
<evidence type="ECO:0000256" key="1">
    <source>
        <dbReference type="ARBA" id="ARBA00004141"/>
    </source>
</evidence>
<evidence type="ECO:0000256" key="2">
    <source>
        <dbReference type="ARBA" id="ARBA00022692"/>
    </source>
</evidence>
<evidence type="ECO:0000256" key="5">
    <source>
        <dbReference type="ARBA" id="ARBA00038359"/>
    </source>
</evidence>
<protein>
    <submittedName>
        <fullName evidence="9">Integral membrane protein</fullName>
    </submittedName>
</protein>
<comment type="similarity">
    <text evidence="5">Belongs to the SAT4 family.</text>
</comment>
<dbReference type="AlphaFoldDB" id="K1X5H7"/>
<evidence type="ECO:0000256" key="6">
    <source>
        <dbReference type="SAM" id="MobiDB-lite"/>
    </source>
</evidence>
<feature type="compositionally biased region" description="Polar residues" evidence="6">
    <location>
        <begin position="425"/>
        <end position="435"/>
    </location>
</feature>
<feature type="compositionally biased region" description="Polar residues" evidence="6">
    <location>
        <begin position="377"/>
        <end position="388"/>
    </location>
</feature>
<evidence type="ECO:0000313" key="9">
    <source>
        <dbReference type="EMBL" id="EKD20401.1"/>
    </source>
</evidence>
<keyword evidence="2 7" id="KW-0812">Transmembrane</keyword>
<feature type="transmembrane region" description="Helical" evidence="7">
    <location>
        <begin position="71"/>
        <end position="92"/>
    </location>
</feature>
<gene>
    <name evidence="9" type="ORF">MBM_01083</name>
</gene>
<dbReference type="GeneID" id="18757018"/>
<dbReference type="PANTHER" id="PTHR33048">
    <property type="entry name" value="PTH11-LIKE INTEGRAL MEMBRANE PROTEIN (AFU_ORTHOLOGUE AFUA_5G11245)"/>
    <property type="match status" value="1"/>
</dbReference>
<evidence type="ECO:0000256" key="7">
    <source>
        <dbReference type="SAM" id="Phobius"/>
    </source>
</evidence>
<feature type="domain" description="Rhodopsin" evidence="8">
    <location>
        <begin position="60"/>
        <end position="297"/>
    </location>
</feature>
<keyword evidence="3 7" id="KW-1133">Transmembrane helix</keyword>
<sequence>MAEPATPFGADMVFTDEQLALDKSLAHPLIWTASFLMILAVGMTSLRLSARLCVKLPANRRGKTSAVGLDDYLMLAATLFMVVLAGFIIVGAKRGLGTHIWIIVRIPTFNFRAAEHLVKLNYGAYSAYAVATSLTKLSIIASYLRIFPGKIFRRLMYVLGVAIVIQAIIFVLVVVFACTPPEGSWNWSIPRRKCINIRLFFYVSSALNVASDFLLWGAPIPVFWRSAMPQRQKIELSGLYAIGLVSCLAGLFRLGQLKGLGGIDVTYEGAAPLNCSMAEVSFGITCACVPPLRPVFRLIKQRIRKLFGCTEPRKTTPSPNSSESRDYLREFRKQDLKGQGNSGLDMDEFERKYMGSSSVIHTPAQCYSTRGSNSATRSSGLAFSSQGSAGKDSLDPFSSSSGSVTPSTRRTPTHTEIERSPTLDCPSSASDKSLS</sequence>
<name>K1X5H7_MARBU</name>
<dbReference type="InterPro" id="IPR049326">
    <property type="entry name" value="Rhodopsin_dom_fungi"/>
</dbReference>
<evidence type="ECO:0000259" key="8">
    <source>
        <dbReference type="Pfam" id="PF20684"/>
    </source>
</evidence>
<evidence type="ECO:0000256" key="3">
    <source>
        <dbReference type="ARBA" id="ARBA00022989"/>
    </source>
</evidence>
<dbReference type="OrthoDB" id="5401779at2759"/>
<feature type="transmembrane region" description="Helical" evidence="7">
    <location>
        <begin position="156"/>
        <end position="179"/>
    </location>
</feature>
<keyword evidence="10" id="KW-1185">Reference proteome</keyword>
<dbReference type="HOGENOM" id="CLU_028200_0_1_1"/>
<dbReference type="KEGG" id="mbe:MBM_01083"/>
<feature type="compositionally biased region" description="Low complexity" evidence="6">
    <location>
        <begin position="398"/>
        <end position="410"/>
    </location>
</feature>
<dbReference type="EMBL" id="JH921429">
    <property type="protein sequence ID" value="EKD20401.1"/>
    <property type="molecule type" value="Genomic_DNA"/>
</dbReference>
<feature type="transmembrane region" description="Helical" evidence="7">
    <location>
        <begin position="236"/>
        <end position="256"/>
    </location>
</feature>
<feature type="transmembrane region" description="Helical" evidence="7">
    <location>
        <begin position="199"/>
        <end position="224"/>
    </location>
</feature>
<reference evidence="9 10" key="1">
    <citation type="journal article" date="2012" name="BMC Genomics">
        <title>Sequencing the genome of Marssonina brunnea reveals fungus-poplar co-evolution.</title>
        <authorList>
            <person name="Zhu S."/>
            <person name="Cao Y.-Z."/>
            <person name="Jiang C."/>
            <person name="Tan B.-Y."/>
            <person name="Wang Z."/>
            <person name="Feng S."/>
            <person name="Zhang L."/>
            <person name="Su X.-H."/>
            <person name="Brejova B."/>
            <person name="Vinar T."/>
            <person name="Xu M."/>
            <person name="Wang M.-X."/>
            <person name="Zhang S.-G."/>
            <person name="Huang M.-R."/>
            <person name="Wu R."/>
            <person name="Zhou Y."/>
        </authorList>
    </citation>
    <scope>NUCLEOTIDE SEQUENCE [LARGE SCALE GENOMIC DNA]</scope>
    <source>
        <strain evidence="9 10">MB_m1</strain>
    </source>
</reference>
<dbReference type="InterPro" id="IPR052337">
    <property type="entry name" value="SAT4-like"/>
</dbReference>
<dbReference type="GO" id="GO:0016020">
    <property type="term" value="C:membrane"/>
    <property type="evidence" value="ECO:0007669"/>
    <property type="project" value="UniProtKB-SubCell"/>
</dbReference>
<comment type="subcellular location">
    <subcellularLocation>
        <location evidence="1">Membrane</location>
        <topology evidence="1">Multi-pass membrane protein</topology>
    </subcellularLocation>
</comment>
<proteinExistence type="inferred from homology"/>
<evidence type="ECO:0000256" key="4">
    <source>
        <dbReference type="ARBA" id="ARBA00023136"/>
    </source>
</evidence>
<evidence type="ECO:0000313" key="10">
    <source>
        <dbReference type="Proteomes" id="UP000006753"/>
    </source>
</evidence>
<dbReference type="Proteomes" id="UP000006753">
    <property type="component" value="Unassembled WGS sequence"/>
</dbReference>
<feature type="transmembrane region" description="Helical" evidence="7">
    <location>
        <begin position="29"/>
        <end position="50"/>
    </location>
</feature>
<dbReference type="InParanoid" id="K1X5H7"/>
<dbReference type="Pfam" id="PF20684">
    <property type="entry name" value="Fung_rhodopsin"/>
    <property type="match status" value="1"/>
</dbReference>